<protein>
    <submittedName>
        <fullName evidence="2">Unannotated protein</fullName>
    </submittedName>
</protein>
<feature type="region of interest" description="Disordered" evidence="1">
    <location>
        <begin position="27"/>
        <end position="85"/>
    </location>
</feature>
<organism evidence="2">
    <name type="scientific">freshwater metagenome</name>
    <dbReference type="NCBI Taxonomy" id="449393"/>
    <lineage>
        <taxon>unclassified sequences</taxon>
        <taxon>metagenomes</taxon>
        <taxon>ecological metagenomes</taxon>
    </lineage>
</organism>
<sequence>MVATTSSTVSARSPGFIVEFTVVRIESTSSVSATTSSDPSGSGVSVGPMNEPPIHGETMTCLPDFARANTAASTRPGPPRGRVST</sequence>
<evidence type="ECO:0000313" key="2">
    <source>
        <dbReference type="EMBL" id="CAB5068632.1"/>
    </source>
</evidence>
<accession>A0A6J7UU25</accession>
<name>A0A6J7UU25_9ZZZZ</name>
<evidence type="ECO:0000256" key="1">
    <source>
        <dbReference type="SAM" id="MobiDB-lite"/>
    </source>
</evidence>
<dbReference type="AlphaFoldDB" id="A0A6J7UU25"/>
<feature type="compositionally biased region" description="Low complexity" evidence="1">
    <location>
        <begin position="27"/>
        <end position="48"/>
    </location>
</feature>
<gene>
    <name evidence="2" type="ORF">UFOPK4306_02459</name>
</gene>
<proteinExistence type="predicted"/>
<dbReference type="EMBL" id="CAFBQP010000151">
    <property type="protein sequence ID" value="CAB5068632.1"/>
    <property type="molecule type" value="Genomic_DNA"/>
</dbReference>
<reference evidence="2" key="1">
    <citation type="submission" date="2020-05" db="EMBL/GenBank/DDBJ databases">
        <authorList>
            <person name="Chiriac C."/>
            <person name="Salcher M."/>
            <person name="Ghai R."/>
            <person name="Kavagutti S V."/>
        </authorList>
    </citation>
    <scope>NUCLEOTIDE SEQUENCE</scope>
</reference>